<feature type="transmembrane region" description="Helical" evidence="1">
    <location>
        <begin position="51"/>
        <end position="69"/>
    </location>
</feature>
<comment type="caution">
    <text evidence="2">The sequence shown here is derived from an EMBL/GenBank/DDBJ whole genome shotgun (WGS) entry which is preliminary data.</text>
</comment>
<keyword evidence="1" id="KW-0472">Membrane</keyword>
<gene>
    <name evidence="2" type="ORF">OU798_05380</name>
</gene>
<sequence>MKHDNPKIIHDKYAPYWAIALVVFAGTGLATIWIDLGAFWKGYVLDITGPAWNYILFRGLFTAYANNVWTRFFTPKRTLTIFLLVCFGIETMQLFNVYEATFDLWDLLAYISILFPLFFIDLKLNKQSIRSVE</sequence>
<organism evidence="2 3">
    <name type="scientific">Draconibacterium aestuarii</name>
    <dbReference type="NCBI Taxonomy" id="2998507"/>
    <lineage>
        <taxon>Bacteria</taxon>
        <taxon>Pseudomonadati</taxon>
        <taxon>Bacteroidota</taxon>
        <taxon>Bacteroidia</taxon>
        <taxon>Marinilabiliales</taxon>
        <taxon>Prolixibacteraceae</taxon>
        <taxon>Draconibacterium</taxon>
    </lineage>
</organism>
<dbReference type="RefSeq" id="WP_343332099.1">
    <property type="nucleotide sequence ID" value="NZ_JAPOHD010000010.1"/>
</dbReference>
<accession>A0A9X3F3I5</accession>
<feature type="transmembrane region" description="Helical" evidence="1">
    <location>
        <begin position="16"/>
        <end position="39"/>
    </location>
</feature>
<reference evidence="2" key="1">
    <citation type="submission" date="2022-11" db="EMBL/GenBank/DDBJ databases">
        <title>Marilongibacter aestuarii gen. nov., sp. nov., isolated from tidal flat sediment.</title>
        <authorList>
            <person name="Jiayan W."/>
        </authorList>
    </citation>
    <scope>NUCLEOTIDE SEQUENCE</scope>
    <source>
        <strain evidence="2">Z1-6</strain>
    </source>
</reference>
<dbReference type="AlphaFoldDB" id="A0A9X3F3I5"/>
<name>A0A9X3F3I5_9BACT</name>
<keyword evidence="1" id="KW-0812">Transmembrane</keyword>
<dbReference type="Proteomes" id="UP001145087">
    <property type="component" value="Unassembled WGS sequence"/>
</dbReference>
<keyword evidence="1" id="KW-1133">Transmembrane helix</keyword>
<feature type="transmembrane region" description="Helical" evidence="1">
    <location>
        <begin position="81"/>
        <end position="98"/>
    </location>
</feature>
<feature type="transmembrane region" description="Helical" evidence="1">
    <location>
        <begin position="104"/>
        <end position="122"/>
    </location>
</feature>
<dbReference type="EMBL" id="JAPOHD010000010">
    <property type="protein sequence ID" value="MCY1719763.1"/>
    <property type="molecule type" value="Genomic_DNA"/>
</dbReference>
<proteinExistence type="predicted"/>
<protein>
    <submittedName>
        <fullName evidence="2">Uncharacterized protein</fullName>
    </submittedName>
</protein>
<evidence type="ECO:0000256" key="1">
    <source>
        <dbReference type="SAM" id="Phobius"/>
    </source>
</evidence>
<keyword evidence="3" id="KW-1185">Reference proteome</keyword>
<evidence type="ECO:0000313" key="2">
    <source>
        <dbReference type="EMBL" id="MCY1719763.1"/>
    </source>
</evidence>
<evidence type="ECO:0000313" key="3">
    <source>
        <dbReference type="Proteomes" id="UP001145087"/>
    </source>
</evidence>